<feature type="domain" description="Tudor" evidence="2">
    <location>
        <begin position="160"/>
        <end position="218"/>
    </location>
</feature>
<organism evidence="3 4">
    <name type="scientific">Euplotes crassus</name>
    <dbReference type="NCBI Taxonomy" id="5936"/>
    <lineage>
        <taxon>Eukaryota</taxon>
        <taxon>Sar</taxon>
        <taxon>Alveolata</taxon>
        <taxon>Ciliophora</taxon>
        <taxon>Intramacronucleata</taxon>
        <taxon>Spirotrichea</taxon>
        <taxon>Hypotrichia</taxon>
        <taxon>Euplotida</taxon>
        <taxon>Euplotidae</taxon>
        <taxon>Moneuplotes</taxon>
    </lineage>
</organism>
<protein>
    <recommendedName>
        <fullName evidence="2">Tudor domain-containing protein</fullName>
    </recommendedName>
</protein>
<feature type="region of interest" description="Disordered" evidence="1">
    <location>
        <begin position="305"/>
        <end position="354"/>
    </location>
</feature>
<feature type="region of interest" description="Disordered" evidence="1">
    <location>
        <begin position="1"/>
        <end position="38"/>
    </location>
</feature>
<dbReference type="Proteomes" id="UP001295684">
    <property type="component" value="Unassembled WGS sequence"/>
</dbReference>
<feature type="compositionally biased region" description="Basic and acidic residues" evidence="1">
    <location>
        <begin position="15"/>
        <end position="27"/>
    </location>
</feature>
<evidence type="ECO:0000259" key="2">
    <source>
        <dbReference type="PROSITE" id="PS50304"/>
    </source>
</evidence>
<feature type="compositionally biased region" description="Gly residues" evidence="1">
    <location>
        <begin position="1"/>
        <end position="10"/>
    </location>
</feature>
<keyword evidence="4" id="KW-1185">Reference proteome</keyword>
<proteinExistence type="predicted"/>
<dbReference type="InterPro" id="IPR002999">
    <property type="entry name" value="Tudor"/>
</dbReference>
<dbReference type="SMART" id="SM00333">
    <property type="entry name" value="TUDOR"/>
    <property type="match status" value="1"/>
</dbReference>
<dbReference type="PROSITE" id="PS50304">
    <property type="entry name" value="TUDOR"/>
    <property type="match status" value="1"/>
</dbReference>
<evidence type="ECO:0000313" key="4">
    <source>
        <dbReference type="Proteomes" id="UP001295684"/>
    </source>
</evidence>
<accession>A0AAD1XIC2</accession>
<sequence>MDENENGGGIYDEEDFKKPEEREEEAKNPSAKEQTADELKKEIADYQNQLEDINELLKTVKDVKSEEYAEIQTLKKQITDAIAYSTDLIKLKESDQGKIKISMRTLTEKDKGKVCEAFFDSEQKWFAETQTAEIDWLGYTEKTNVPAKFIKIAKHPEASQLEEGYFCESLYEKDGCWYPCIIEKKLGEFYVVRFKKFANRETVPLEYIRLKPEDAKKNREKEKEGLENFVAPEKLKLKPTDTTEQRLAKRKKVKALKQNHKRKIIDKNNREKQETWLNFQHKASRNKRGHYQATKSKNSIFKTPDTFDGKVGVVGSGKGVSSEYQRKKHTEHHGSIATPDDLGYRPSKRSKYRE</sequence>
<dbReference type="Gene3D" id="2.30.30.140">
    <property type="match status" value="1"/>
</dbReference>
<dbReference type="SUPFAM" id="SSF63748">
    <property type="entry name" value="Tudor/PWWP/MBT"/>
    <property type="match status" value="1"/>
</dbReference>
<dbReference type="AlphaFoldDB" id="A0AAD1XIC2"/>
<evidence type="ECO:0000256" key="1">
    <source>
        <dbReference type="SAM" id="MobiDB-lite"/>
    </source>
</evidence>
<reference evidence="3" key="1">
    <citation type="submission" date="2023-07" db="EMBL/GenBank/DDBJ databases">
        <authorList>
            <consortium name="AG Swart"/>
            <person name="Singh M."/>
            <person name="Singh A."/>
            <person name="Seah K."/>
            <person name="Emmerich C."/>
        </authorList>
    </citation>
    <scope>NUCLEOTIDE SEQUENCE</scope>
    <source>
        <strain evidence="3">DP1</strain>
    </source>
</reference>
<comment type="caution">
    <text evidence="3">The sequence shown here is derived from an EMBL/GenBank/DDBJ whole genome shotgun (WGS) entry which is preliminary data.</text>
</comment>
<gene>
    <name evidence="3" type="ORF">ECRASSUSDP1_LOCUS14527</name>
</gene>
<dbReference type="EMBL" id="CAMPGE010014520">
    <property type="protein sequence ID" value="CAI2373187.1"/>
    <property type="molecule type" value="Genomic_DNA"/>
</dbReference>
<evidence type="ECO:0000313" key="3">
    <source>
        <dbReference type="EMBL" id="CAI2373187.1"/>
    </source>
</evidence>
<name>A0AAD1XIC2_EUPCR</name>